<dbReference type="OrthoDB" id="3625230at2"/>
<keyword evidence="1" id="KW-0812">Transmembrane</keyword>
<dbReference type="Proteomes" id="UP000247892">
    <property type="component" value="Unassembled WGS sequence"/>
</dbReference>
<proteinExistence type="predicted"/>
<comment type="caution">
    <text evidence="2">The sequence shown here is derived from an EMBL/GenBank/DDBJ whole genome shotgun (WGS) entry which is preliminary data.</text>
</comment>
<reference evidence="2 3" key="1">
    <citation type="submission" date="2016-07" db="EMBL/GenBank/DDBJ databases">
        <title>Draft genome sequence of Prauserella sp. YIM 121212, isolated from alkaline soil.</title>
        <authorList>
            <person name="Ruckert C."/>
            <person name="Albersmeier A."/>
            <person name="Jiang C.-L."/>
            <person name="Jiang Y."/>
            <person name="Kalinowski J."/>
            <person name="Schneider O."/>
            <person name="Winkler A."/>
            <person name="Zotchev S.B."/>
        </authorList>
    </citation>
    <scope>NUCLEOTIDE SEQUENCE [LARGE SCALE GENOMIC DNA]</scope>
    <source>
        <strain evidence="2 3">YIM 121212</strain>
    </source>
</reference>
<dbReference type="RefSeq" id="WP_110342536.1">
    <property type="nucleotide sequence ID" value="NZ_MASU01000013.1"/>
</dbReference>
<dbReference type="AlphaFoldDB" id="A0A318LL41"/>
<evidence type="ECO:0000256" key="1">
    <source>
        <dbReference type="SAM" id="Phobius"/>
    </source>
</evidence>
<keyword evidence="3" id="KW-1185">Reference proteome</keyword>
<feature type="transmembrane region" description="Helical" evidence="1">
    <location>
        <begin position="21"/>
        <end position="40"/>
    </location>
</feature>
<keyword evidence="1" id="KW-1133">Transmembrane helix</keyword>
<feature type="transmembrane region" description="Helical" evidence="1">
    <location>
        <begin position="118"/>
        <end position="138"/>
    </location>
</feature>
<evidence type="ECO:0000313" key="2">
    <source>
        <dbReference type="EMBL" id="PXY24465.1"/>
    </source>
</evidence>
<keyword evidence="1" id="KW-0472">Membrane</keyword>
<sequence>MSTASSATGRGLVARLSWPQVVVGVVALWYLVVGITGFALHDGMGPESSRTVWVFGVSTLLNIMHTAVGVLALIATRKAVTARLFGWASFFAFAGLTAYSILATVLDEWGDLVNVKAANAWLYGATCLIGLVLALGGVRTRRP</sequence>
<protein>
    <recommendedName>
        <fullName evidence="4">DUF4383 domain-containing protein</fullName>
    </recommendedName>
</protein>
<organism evidence="2 3">
    <name type="scientific">Prauserella flavalba</name>
    <dbReference type="NCBI Taxonomy" id="1477506"/>
    <lineage>
        <taxon>Bacteria</taxon>
        <taxon>Bacillati</taxon>
        <taxon>Actinomycetota</taxon>
        <taxon>Actinomycetes</taxon>
        <taxon>Pseudonocardiales</taxon>
        <taxon>Pseudonocardiaceae</taxon>
        <taxon>Prauserella</taxon>
    </lineage>
</organism>
<gene>
    <name evidence="2" type="ORF">BA062_30120</name>
</gene>
<evidence type="ECO:0008006" key="4">
    <source>
        <dbReference type="Google" id="ProtNLM"/>
    </source>
</evidence>
<accession>A0A318LL41</accession>
<name>A0A318LL41_9PSEU</name>
<evidence type="ECO:0000313" key="3">
    <source>
        <dbReference type="Proteomes" id="UP000247892"/>
    </source>
</evidence>
<feature type="transmembrane region" description="Helical" evidence="1">
    <location>
        <begin position="84"/>
        <end position="106"/>
    </location>
</feature>
<dbReference type="Pfam" id="PF14325">
    <property type="entry name" value="DUF4383"/>
    <property type="match status" value="1"/>
</dbReference>
<dbReference type="EMBL" id="MASU01000013">
    <property type="protein sequence ID" value="PXY24465.1"/>
    <property type="molecule type" value="Genomic_DNA"/>
</dbReference>
<feature type="transmembrane region" description="Helical" evidence="1">
    <location>
        <begin position="52"/>
        <end position="75"/>
    </location>
</feature>